<accession>A0AAV1TBH9</accession>
<protein>
    <recommendedName>
        <fullName evidence="3">Reverse transcriptase Ty1/copia-type domain-containing protein</fullName>
    </recommendedName>
</protein>
<evidence type="ECO:0000313" key="1">
    <source>
        <dbReference type="EMBL" id="CAK7909995.1"/>
    </source>
</evidence>
<evidence type="ECO:0008006" key="3">
    <source>
        <dbReference type="Google" id="ProtNLM"/>
    </source>
</evidence>
<gene>
    <name evidence="1" type="ORF">PM001_LOCUS4046</name>
</gene>
<comment type="caution">
    <text evidence="1">The sequence shown here is derived from an EMBL/GenBank/DDBJ whole genome shotgun (WGS) entry which is preliminary data.</text>
</comment>
<dbReference type="EMBL" id="CAKLBY020000035">
    <property type="protein sequence ID" value="CAK7909995.1"/>
    <property type="molecule type" value="Genomic_DNA"/>
</dbReference>
<sequence length="108" mass="11909">MEAEFVAATKAARELLELRKMLSEIGMAWVLLIKLYVDNQAAIGQISGEAQSVKAKHIDVRLEFLCCSSRRGVIAACYLRSKMMLADLMKKAYDASKLASLRGILCIG</sequence>
<dbReference type="CDD" id="cd09272">
    <property type="entry name" value="RNase_HI_RT_Ty1"/>
    <property type="match status" value="1"/>
</dbReference>
<dbReference type="Proteomes" id="UP001162060">
    <property type="component" value="Unassembled WGS sequence"/>
</dbReference>
<evidence type="ECO:0000313" key="2">
    <source>
        <dbReference type="Proteomes" id="UP001162060"/>
    </source>
</evidence>
<name>A0AAV1TBH9_9STRA</name>
<dbReference type="AlphaFoldDB" id="A0AAV1TBH9"/>
<organism evidence="1 2">
    <name type="scientific">Peronospora matthiolae</name>
    <dbReference type="NCBI Taxonomy" id="2874970"/>
    <lineage>
        <taxon>Eukaryota</taxon>
        <taxon>Sar</taxon>
        <taxon>Stramenopiles</taxon>
        <taxon>Oomycota</taxon>
        <taxon>Peronosporomycetes</taxon>
        <taxon>Peronosporales</taxon>
        <taxon>Peronosporaceae</taxon>
        <taxon>Peronospora</taxon>
    </lineage>
</organism>
<reference evidence="1" key="1">
    <citation type="submission" date="2024-01" db="EMBL/GenBank/DDBJ databases">
        <authorList>
            <person name="Webb A."/>
        </authorList>
    </citation>
    <scope>NUCLEOTIDE SEQUENCE</scope>
    <source>
        <strain evidence="1">Pm1</strain>
    </source>
</reference>
<proteinExistence type="predicted"/>